<dbReference type="GO" id="GO:0016705">
    <property type="term" value="F:oxidoreductase activity, acting on paired donors, with incorporation or reduction of molecular oxygen"/>
    <property type="evidence" value="ECO:0007669"/>
    <property type="project" value="InterPro"/>
</dbReference>
<keyword evidence="3" id="KW-1185">Reference proteome</keyword>
<dbReference type="Gene3D" id="3.20.20.30">
    <property type="entry name" value="Luciferase-like domain"/>
    <property type="match status" value="1"/>
</dbReference>
<dbReference type="AlphaFoldDB" id="A0A7K1FFZ8"/>
<name>A0A7K1FFZ8_9ACTN</name>
<protein>
    <submittedName>
        <fullName evidence="2">LLM class flavin-dependent oxidoreductase</fullName>
    </submittedName>
</protein>
<dbReference type="EMBL" id="WLYK01000001">
    <property type="protein sequence ID" value="MTD13032.1"/>
    <property type="molecule type" value="Genomic_DNA"/>
</dbReference>
<dbReference type="InterPro" id="IPR011251">
    <property type="entry name" value="Luciferase-like_dom"/>
</dbReference>
<gene>
    <name evidence="2" type="ORF">GIS00_03610</name>
</gene>
<dbReference type="Pfam" id="PF00296">
    <property type="entry name" value="Bac_luciferase"/>
    <property type="match status" value="1"/>
</dbReference>
<sequence length="363" mass="40071">MRITYQMFMANPANLDDHDFYAKELHLAELADELGFDGIWCVEHHFDSEYSMSPDNLMILAYLAGRTKNATLTTGGVILPWNDPLRVAEKISLLDILSGGRAQLGIGRGLSKEEYDTFGIDMNTSRQRSDESLTMVLDGLRSGTVRGSGPFYPQPEAPLRPRPMHDMTGDVVNIAMSADSRLAAAENGTTIASFAQGPVEVHLADIEEWRAKYRELQGTEPPLPVMTDHIYCSADAAEAEATSREYVTRHFLKTMQHYGFDKANHFDEIKGYQSYAAMADALQAAGKQAACDGYWAAQITGTPEQIVARIKERYEAFGDYNQNFGFSYGGMPHDKIEASLRLFAAEVLPALREAGLVATPVPA</sequence>
<dbReference type="RefSeq" id="WP_154766985.1">
    <property type="nucleotide sequence ID" value="NZ_WLYK01000001.1"/>
</dbReference>
<dbReference type="PANTHER" id="PTHR30137">
    <property type="entry name" value="LUCIFERASE-LIKE MONOOXYGENASE"/>
    <property type="match status" value="1"/>
</dbReference>
<evidence type="ECO:0000259" key="1">
    <source>
        <dbReference type="Pfam" id="PF00296"/>
    </source>
</evidence>
<dbReference type="SUPFAM" id="SSF51679">
    <property type="entry name" value="Bacterial luciferase-like"/>
    <property type="match status" value="1"/>
</dbReference>
<dbReference type="InterPro" id="IPR036661">
    <property type="entry name" value="Luciferase-like_sf"/>
</dbReference>
<evidence type="ECO:0000313" key="2">
    <source>
        <dbReference type="EMBL" id="MTD13032.1"/>
    </source>
</evidence>
<accession>A0A7K1FFZ8</accession>
<reference evidence="2 3" key="1">
    <citation type="submission" date="2019-11" db="EMBL/GenBank/DDBJ databases">
        <authorList>
            <person name="Jiang L.-Q."/>
        </authorList>
    </citation>
    <scope>NUCLEOTIDE SEQUENCE [LARGE SCALE GENOMIC DNA]</scope>
    <source>
        <strain evidence="2 3">YIM 132087</strain>
    </source>
</reference>
<dbReference type="PANTHER" id="PTHR30137:SF6">
    <property type="entry name" value="LUCIFERASE-LIKE MONOOXYGENASE"/>
    <property type="match status" value="1"/>
</dbReference>
<organism evidence="2 3">
    <name type="scientific">Nakamurella alba</name>
    <dbReference type="NCBI Taxonomy" id="2665158"/>
    <lineage>
        <taxon>Bacteria</taxon>
        <taxon>Bacillati</taxon>
        <taxon>Actinomycetota</taxon>
        <taxon>Actinomycetes</taxon>
        <taxon>Nakamurellales</taxon>
        <taxon>Nakamurellaceae</taxon>
        <taxon>Nakamurella</taxon>
    </lineage>
</organism>
<dbReference type="CDD" id="cd00347">
    <property type="entry name" value="Flavin_utilizing_monoxygenases"/>
    <property type="match status" value="1"/>
</dbReference>
<dbReference type="InterPro" id="IPR050766">
    <property type="entry name" value="Bact_Lucif_Oxidored"/>
</dbReference>
<comment type="caution">
    <text evidence="2">The sequence shown here is derived from an EMBL/GenBank/DDBJ whole genome shotgun (WGS) entry which is preliminary data.</text>
</comment>
<dbReference type="Proteomes" id="UP000460221">
    <property type="component" value="Unassembled WGS sequence"/>
</dbReference>
<proteinExistence type="predicted"/>
<feature type="domain" description="Luciferase-like" evidence="1">
    <location>
        <begin position="20"/>
        <end position="318"/>
    </location>
</feature>
<dbReference type="GO" id="GO:0005829">
    <property type="term" value="C:cytosol"/>
    <property type="evidence" value="ECO:0007669"/>
    <property type="project" value="TreeGrafter"/>
</dbReference>
<evidence type="ECO:0000313" key="3">
    <source>
        <dbReference type="Proteomes" id="UP000460221"/>
    </source>
</evidence>